<sequence>MILAQNQRFLALTLIKATTIVICTVSIPKNTAYVLQATERYLEYLADELVIFENNTGSPNILVNMYNYDAYVFEGENNIFLSFTSDKNINGAGFMVTQTSLCKQ</sequence>
<accession>A0AC34R0P0</accession>
<protein>
    <submittedName>
        <fullName evidence="2">CUB domain-containing protein</fullName>
    </submittedName>
</protein>
<dbReference type="Proteomes" id="UP000887576">
    <property type="component" value="Unplaced"/>
</dbReference>
<name>A0AC34R0P0_9BILA</name>
<proteinExistence type="predicted"/>
<reference evidence="2" key="1">
    <citation type="submission" date="2022-11" db="UniProtKB">
        <authorList>
            <consortium name="WormBaseParasite"/>
        </authorList>
    </citation>
    <scope>IDENTIFICATION</scope>
</reference>
<evidence type="ECO:0000313" key="2">
    <source>
        <dbReference type="WBParaSite" id="JU765_v2.g2324.t1"/>
    </source>
</evidence>
<organism evidence="1 2">
    <name type="scientific">Panagrolaimus sp. JU765</name>
    <dbReference type="NCBI Taxonomy" id="591449"/>
    <lineage>
        <taxon>Eukaryota</taxon>
        <taxon>Metazoa</taxon>
        <taxon>Ecdysozoa</taxon>
        <taxon>Nematoda</taxon>
        <taxon>Chromadorea</taxon>
        <taxon>Rhabditida</taxon>
        <taxon>Tylenchina</taxon>
        <taxon>Panagrolaimomorpha</taxon>
        <taxon>Panagrolaimoidea</taxon>
        <taxon>Panagrolaimidae</taxon>
        <taxon>Panagrolaimus</taxon>
    </lineage>
</organism>
<evidence type="ECO:0000313" key="1">
    <source>
        <dbReference type="Proteomes" id="UP000887576"/>
    </source>
</evidence>
<dbReference type="WBParaSite" id="JU765_v2.g2324.t1">
    <property type="protein sequence ID" value="JU765_v2.g2324.t1"/>
    <property type="gene ID" value="JU765_v2.g2324"/>
</dbReference>